<dbReference type="InterPro" id="IPR014729">
    <property type="entry name" value="Rossmann-like_a/b/a_fold"/>
</dbReference>
<evidence type="ECO:0000256" key="4">
    <source>
        <dbReference type="ARBA" id="ARBA00022827"/>
    </source>
</evidence>
<dbReference type="InterPro" id="IPR005101">
    <property type="entry name" value="Cryptochr/Photolyase_FAD-bd"/>
</dbReference>
<comment type="caution">
    <text evidence="9">The sequence shown here is derived from an EMBL/GenBank/DDBJ whole genome shotgun (WGS) entry which is preliminary data.</text>
</comment>
<feature type="binding site" evidence="6">
    <location>
        <position position="263"/>
    </location>
    <ligand>
        <name>FAD</name>
        <dbReference type="ChEBI" id="CHEBI:57692"/>
    </ligand>
</feature>
<keyword evidence="10" id="KW-1185">Reference proteome</keyword>
<reference evidence="9 10" key="1">
    <citation type="journal article" date="2012" name="J. Bacteriol.">
        <title>Genome Sequence of the Alkane-Degrading Bacterium Alcanivorax hongdengensis Type Strain A-11-3.</title>
        <authorList>
            <person name="Lai Q."/>
            <person name="Shao Z."/>
        </authorList>
    </citation>
    <scope>NUCLEOTIDE SEQUENCE [LARGE SCALE GENOMIC DNA]</scope>
    <source>
        <strain evidence="9 10">A-11-3</strain>
    </source>
</reference>
<dbReference type="PRINTS" id="PR00147">
    <property type="entry name" value="DNAPHOTLYASE"/>
</dbReference>
<dbReference type="OrthoDB" id="9772484at2"/>
<comment type="cofactor">
    <cofactor evidence="6 7">
        <name>FAD</name>
        <dbReference type="ChEBI" id="CHEBI:57692"/>
    </cofactor>
    <text evidence="6 7">Binds 1 FAD per subunit.</text>
</comment>
<dbReference type="EMBL" id="AMRJ01000003">
    <property type="protein sequence ID" value="EKF75391.1"/>
    <property type="molecule type" value="Genomic_DNA"/>
</dbReference>
<dbReference type="GO" id="GO:0003677">
    <property type="term" value="F:DNA binding"/>
    <property type="evidence" value="ECO:0007669"/>
    <property type="project" value="TreeGrafter"/>
</dbReference>
<evidence type="ECO:0000259" key="8">
    <source>
        <dbReference type="PROSITE" id="PS51645"/>
    </source>
</evidence>
<name>L0WEG2_9GAMM</name>
<feature type="domain" description="Photolyase/cryptochrome alpha/beta" evidence="8">
    <location>
        <begin position="33"/>
        <end position="162"/>
    </location>
</feature>
<dbReference type="GO" id="GO:0006281">
    <property type="term" value="P:DNA repair"/>
    <property type="evidence" value="ECO:0007669"/>
    <property type="project" value="InterPro"/>
</dbReference>
<dbReference type="InterPro" id="IPR036155">
    <property type="entry name" value="Crypto/Photolyase_N_sf"/>
</dbReference>
<dbReference type="InterPro" id="IPR014133">
    <property type="entry name" value="Cry_DASH"/>
</dbReference>
<evidence type="ECO:0000256" key="7">
    <source>
        <dbReference type="RuleBase" id="RU367151"/>
    </source>
</evidence>
<dbReference type="SUPFAM" id="SSF52425">
    <property type="entry name" value="Cryptochrome/photolyase, N-terminal domain"/>
    <property type="match status" value="1"/>
</dbReference>
<evidence type="ECO:0000313" key="9">
    <source>
        <dbReference type="EMBL" id="EKF75391.1"/>
    </source>
</evidence>
<dbReference type="InterPro" id="IPR006050">
    <property type="entry name" value="DNA_photolyase_N"/>
</dbReference>
<dbReference type="GO" id="GO:0071949">
    <property type="term" value="F:FAD binding"/>
    <property type="evidence" value="ECO:0007669"/>
    <property type="project" value="TreeGrafter"/>
</dbReference>
<accession>L0WEG2</accession>
<evidence type="ECO:0000256" key="2">
    <source>
        <dbReference type="ARBA" id="ARBA00017881"/>
    </source>
</evidence>
<evidence type="ECO:0000256" key="5">
    <source>
        <dbReference type="ARBA" id="ARBA00022991"/>
    </source>
</evidence>
<dbReference type="Gene3D" id="1.10.579.10">
    <property type="entry name" value="DNA Cyclobutane Dipyrimidine Photolyase, subunit A, domain 3"/>
    <property type="match status" value="1"/>
</dbReference>
<dbReference type="Proteomes" id="UP000010164">
    <property type="component" value="Unassembled WGS sequence"/>
</dbReference>
<dbReference type="InterPro" id="IPR002081">
    <property type="entry name" value="Cryptochrome/DNA_photolyase_1"/>
</dbReference>
<comment type="cofactor">
    <cofactor evidence="7">
        <name>(6R)-5,10-methylene-5,6,7,8-tetrahydrofolate</name>
        <dbReference type="ChEBI" id="CHEBI:15636"/>
    </cofactor>
    <text evidence="7">Binds 1 5,10-methenyltetrahydrofolate (MTHF) per subunit.</text>
</comment>
<gene>
    <name evidence="9" type="ORF">A11A3_03504</name>
</gene>
<proteinExistence type="inferred from homology"/>
<dbReference type="SUPFAM" id="SSF48173">
    <property type="entry name" value="Cryptochrome/photolyase FAD-binding domain"/>
    <property type="match status" value="1"/>
</dbReference>
<evidence type="ECO:0000256" key="1">
    <source>
        <dbReference type="ARBA" id="ARBA00005862"/>
    </source>
</evidence>
<dbReference type="eggNOG" id="COG0415">
    <property type="taxonomic scope" value="Bacteria"/>
</dbReference>
<dbReference type="InterPro" id="IPR036134">
    <property type="entry name" value="Crypto/Photolyase_FAD-like_sf"/>
</dbReference>
<sequence length="505" mass="56019">MRAAVQLAPQVGPGLAAGDLLQRALPAGKGAGVITVIWFRQDLRVQDQPLLRRAAALGAPVLTLYVLPERWLAAGEEGFDRLGPAKSCFLLESVQALADGLNALGLTLVTACGGPASLLAHWQAQAPLQVVTAEADAPEEQAGLAALRRAGIPVHEVASRTLLCGDTRPGASSLCGSFSRFRRRVEADGGPPVAQPEGPPPALAAAAPLPLPAGTESALAPLQQRCRHWLRNHRDYFSLPGGEPVARRWLEQYLFSDRHIAHYNATRNQLIGSGFSSRLSAALAWGCLSVRRVWHAILEYERRHGASEHSYWLRFELLWREFFHWSLREHGTAVFRYQGLSPSPDFPPLEEACHQGYWQRWCQARTGLPFIDANLRELMATGYLSNRGRQNLASFFVHDMGLDWRRGARWFEHHLVDHDVASNWGNWAYIAGKGHDARGGRRFSPTRQWWRHDPHAAHLHHWLPPLRRLTPEQCLALHFSAGQPDPLADYPAAMLALPAADRVTP</sequence>
<feature type="binding site" evidence="6">
    <location>
        <begin position="417"/>
        <end position="419"/>
    </location>
    <ligand>
        <name>FAD</name>
        <dbReference type="ChEBI" id="CHEBI:57692"/>
    </ligand>
</feature>
<evidence type="ECO:0000256" key="3">
    <source>
        <dbReference type="ARBA" id="ARBA00022630"/>
    </source>
</evidence>
<comment type="function">
    <text evidence="7">May have a photoreceptor function.</text>
</comment>
<dbReference type="GO" id="GO:0003904">
    <property type="term" value="F:deoxyribodipyrimidine photo-lyase activity"/>
    <property type="evidence" value="ECO:0007669"/>
    <property type="project" value="TreeGrafter"/>
</dbReference>
<dbReference type="PROSITE" id="PS51645">
    <property type="entry name" value="PHR_CRY_ALPHA_BETA"/>
    <property type="match status" value="1"/>
</dbReference>
<protein>
    <recommendedName>
        <fullName evidence="2 7">Cryptochrome DASH</fullName>
    </recommendedName>
</protein>
<dbReference type="AlphaFoldDB" id="L0WEG2"/>
<dbReference type="PANTHER" id="PTHR11455">
    <property type="entry name" value="CRYPTOCHROME"/>
    <property type="match status" value="1"/>
</dbReference>
<evidence type="ECO:0000313" key="10">
    <source>
        <dbReference type="Proteomes" id="UP000010164"/>
    </source>
</evidence>
<dbReference type="STRING" id="1177179.A11A3_03504"/>
<dbReference type="Pfam" id="PF03441">
    <property type="entry name" value="FAD_binding_7"/>
    <property type="match status" value="1"/>
</dbReference>
<keyword evidence="3 6" id="KW-0285">Flavoprotein</keyword>
<keyword evidence="5 7" id="KW-0157">Chromophore</keyword>
<evidence type="ECO:0000256" key="6">
    <source>
        <dbReference type="PIRSR" id="PIRSR602081-1"/>
    </source>
</evidence>
<dbReference type="PATRIC" id="fig|1177179.3.peg.699"/>
<dbReference type="Gene3D" id="1.25.40.80">
    <property type="match status" value="1"/>
</dbReference>
<dbReference type="Pfam" id="PF00875">
    <property type="entry name" value="DNA_photolyase"/>
    <property type="match status" value="1"/>
</dbReference>
<keyword evidence="4 6" id="KW-0274">FAD</keyword>
<feature type="binding site" evidence="6">
    <location>
        <begin position="276"/>
        <end position="280"/>
    </location>
    <ligand>
        <name>FAD</name>
        <dbReference type="ChEBI" id="CHEBI:57692"/>
    </ligand>
</feature>
<organism evidence="9 10">
    <name type="scientific">Alcanivorax hongdengensis A-11-3</name>
    <dbReference type="NCBI Taxonomy" id="1177179"/>
    <lineage>
        <taxon>Bacteria</taxon>
        <taxon>Pseudomonadati</taxon>
        <taxon>Pseudomonadota</taxon>
        <taxon>Gammaproteobacteria</taxon>
        <taxon>Oceanospirillales</taxon>
        <taxon>Alcanivoracaceae</taxon>
        <taxon>Alcanivorax</taxon>
    </lineage>
</organism>
<dbReference type="NCBIfam" id="TIGR02765">
    <property type="entry name" value="crypto_DASH"/>
    <property type="match status" value="1"/>
</dbReference>
<comment type="similarity">
    <text evidence="1 7">Belongs to the DNA photolyase class-1 family.</text>
</comment>
<dbReference type="Gene3D" id="3.40.50.620">
    <property type="entry name" value="HUPs"/>
    <property type="match status" value="1"/>
</dbReference>